<keyword evidence="3" id="KW-1185">Reference proteome</keyword>
<feature type="compositionally biased region" description="Basic and acidic residues" evidence="1">
    <location>
        <begin position="14"/>
        <end position="44"/>
    </location>
</feature>
<proteinExistence type="predicted"/>
<evidence type="ECO:0000313" key="3">
    <source>
        <dbReference type="Proteomes" id="UP001247620"/>
    </source>
</evidence>
<dbReference type="EMBL" id="JAVDUU010000005">
    <property type="protein sequence ID" value="MDR6944966.1"/>
    <property type="molecule type" value="Genomic_DNA"/>
</dbReference>
<evidence type="ECO:0000256" key="1">
    <source>
        <dbReference type="SAM" id="MobiDB-lite"/>
    </source>
</evidence>
<comment type="caution">
    <text evidence="2">The sequence shown here is derived from an EMBL/GenBank/DDBJ whole genome shotgun (WGS) entry which is preliminary data.</text>
</comment>
<name>A0ABU1TI95_9SPHI</name>
<accession>A0ABU1TI95</accession>
<sequence length="51" mass="5779">MNTSASKKKTNNKKATDSKTSKELNTEGPISEKDEVKRAEERLKKQLKNKS</sequence>
<feature type="compositionally biased region" description="Basic residues" evidence="1">
    <location>
        <begin position="1"/>
        <end position="12"/>
    </location>
</feature>
<gene>
    <name evidence="2" type="ORF">J2W55_004834</name>
</gene>
<evidence type="ECO:0000313" key="2">
    <source>
        <dbReference type="EMBL" id="MDR6944966.1"/>
    </source>
</evidence>
<protein>
    <submittedName>
        <fullName evidence="2">Uncharacterized protein</fullName>
    </submittedName>
</protein>
<dbReference type="Proteomes" id="UP001247620">
    <property type="component" value="Unassembled WGS sequence"/>
</dbReference>
<feature type="region of interest" description="Disordered" evidence="1">
    <location>
        <begin position="1"/>
        <end position="51"/>
    </location>
</feature>
<reference evidence="2 3" key="1">
    <citation type="submission" date="2023-07" db="EMBL/GenBank/DDBJ databases">
        <title>Sorghum-associated microbial communities from plants grown in Nebraska, USA.</title>
        <authorList>
            <person name="Schachtman D."/>
        </authorList>
    </citation>
    <scope>NUCLEOTIDE SEQUENCE [LARGE SCALE GENOMIC DNA]</scope>
    <source>
        <strain evidence="2 3">3262</strain>
    </source>
</reference>
<dbReference type="RefSeq" id="WP_310102112.1">
    <property type="nucleotide sequence ID" value="NZ_JAVDUU010000005.1"/>
</dbReference>
<organism evidence="2 3">
    <name type="scientific">Mucilaginibacter pocheonensis</name>
    <dbReference type="NCBI Taxonomy" id="398050"/>
    <lineage>
        <taxon>Bacteria</taxon>
        <taxon>Pseudomonadati</taxon>
        <taxon>Bacteroidota</taxon>
        <taxon>Sphingobacteriia</taxon>
        <taxon>Sphingobacteriales</taxon>
        <taxon>Sphingobacteriaceae</taxon>
        <taxon>Mucilaginibacter</taxon>
    </lineage>
</organism>